<evidence type="ECO:0000313" key="3">
    <source>
        <dbReference type="EMBL" id="GEU49859.1"/>
    </source>
</evidence>
<evidence type="ECO:0000256" key="1">
    <source>
        <dbReference type="SAM" id="MobiDB-lite"/>
    </source>
</evidence>
<reference evidence="3" key="1">
    <citation type="journal article" date="2019" name="Sci. Rep.">
        <title>Draft genome of Tanacetum cinerariifolium, the natural source of mosquito coil.</title>
        <authorList>
            <person name="Yamashiro T."/>
            <person name="Shiraishi A."/>
            <person name="Satake H."/>
            <person name="Nakayama K."/>
        </authorList>
    </citation>
    <scope>NUCLEOTIDE SEQUENCE</scope>
</reference>
<keyword evidence="3" id="KW-0238">DNA-binding</keyword>
<name>A0A6L2KLM2_TANCI</name>
<comment type="caution">
    <text evidence="3">The sequence shown here is derived from an EMBL/GenBank/DDBJ whole genome shotgun (WGS) entry which is preliminary data.</text>
</comment>
<gene>
    <name evidence="3" type="ORF">Tci_021837</name>
</gene>
<dbReference type="EMBL" id="BKCJ010002627">
    <property type="protein sequence ID" value="GEU49859.1"/>
    <property type="molecule type" value="Genomic_DNA"/>
</dbReference>
<sequence>MVSTNTFLKERWSSLHSRGCGHPNMWHQSKLRRPLRKRLQNEFIQRQLRRERESRLGNYIRQIYKDCKEMLKKKIEEIEVCNSALTQTQSHKTDFMIEGTDEGNWDRTWYINKNIRRHVCSNKDLFGKLKEKFIVKKLQGNDKLMFIHGIEEINIKIRREIFCIPGVQYTPDVTLNILSTDQLKAQGMDLAFKNNKCRLVYMFKDPENCKFDESKIKMMQNKYLSDYYKLLEENPDYEEGKCEEIRHYAYACLTKTTTVGYIPKGGDYVYVKEHCKGATIGTRICQKKTTIFIDQGKELTYLQGHCGDQEDQVTAPVGQDRICQEKNKVEHFGIELEDIEEIKKGNQHQATYQMKTKDHFEKGSTSIATKKDERDTNSSSSDDFIIIS</sequence>
<protein>
    <submittedName>
        <fullName evidence="3">ARID DNA-binding domain-containing protein</fullName>
    </submittedName>
</protein>
<organism evidence="3">
    <name type="scientific">Tanacetum cinerariifolium</name>
    <name type="common">Dalmatian daisy</name>
    <name type="synonym">Chrysanthemum cinerariifolium</name>
    <dbReference type="NCBI Taxonomy" id="118510"/>
    <lineage>
        <taxon>Eukaryota</taxon>
        <taxon>Viridiplantae</taxon>
        <taxon>Streptophyta</taxon>
        <taxon>Embryophyta</taxon>
        <taxon>Tracheophyta</taxon>
        <taxon>Spermatophyta</taxon>
        <taxon>Magnoliopsida</taxon>
        <taxon>eudicotyledons</taxon>
        <taxon>Gunneridae</taxon>
        <taxon>Pentapetalae</taxon>
        <taxon>asterids</taxon>
        <taxon>campanulids</taxon>
        <taxon>Asterales</taxon>
        <taxon>Asteraceae</taxon>
        <taxon>Asteroideae</taxon>
        <taxon>Anthemideae</taxon>
        <taxon>Anthemidinae</taxon>
        <taxon>Tanacetum</taxon>
    </lineage>
</organism>
<accession>A0A6L2KLM2</accession>
<dbReference type="Pfam" id="PF22936">
    <property type="entry name" value="Pol_BBD"/>
    <property type="match status" value="1"/>
</dbReference>
<dbReference type="PANTHER" id="PTHR46410">
    <property type="entry name" value="AT-RICH INTERACTIVE DOMAIN-CONTAINING PROTEIN 2"/>
    <property type="match status" value="1"/>
</dbReference>
<proteinExistence type="predicted"/>
<dbReference type="GO" id="GO:0003677">
    <property type="term" value="F:DNA binding"/>
    <property type="evidence" value="ECO:0007669"/>
    <property type="project" value="UniProtKB-KW"/>
</dbReference>
<feature type="domain" description="Retrovirus-related Pol polyprotein from transposon TNT 1-94-like beta-barrel" evidence="2">
    <location>
        <begin position="109"/>
        <end position="187"/>
    </location>
</feature>
<evidence type="ECO:0000259" key="2">
    <source>
        <dbReference type="Pfam" id="PF22936"/>
    </source>
</evidence>
<feature type="region of interest" description="Disordered" evidence="1">
    <location>
        <begin position="357"/>
        <end position="388"/>
    </location>
</feature>
<feature type="compositionally biased region" description="Low complexity" evidence="1">
    <location>
        <begin position="378"/>
        <end position="388"/>
    </location>
</feature>
<dbReference type="PANTHER" id="PTHR46410:SF26">
    <property type="entry name" value="BULB-TYPE LECTIN DOMAIN-CONTAINING PROTEIN-RELATED"/>
    <property type="match status" value="1"/>
</dbReference>
<dbReference type="InterPro" id="IPR054722">
    <property type="entry name" value="PolX-like_BBD"/>
</dbReference>
<dbReference type="AlphaFoldDB" id="A0A6L2KLM2"/>